<sequence>MFRVKKIRNKIVEKFLRESSFEIDKLQSYFPILSKFAKRRSNNKFAKICLDYKIENILDFNPNNTIALINGEKHTIHIKQTPLICTLDIFYGRLPDFKSQLFLPNNLSKELIKKINNSHNSAYIELICLFILNKVNKAQFPILYDYYFGISKEYKEIIDDDDLSDDEDLDELISNGYEITKEYDSDEEYTLIHPTMPVGIMIQEKLDKDFDDIYEDVLKNFLSHSKFPRLNAIRKKNFDDKMSAWLMQILVALKSANDSIDFVHNDLHIHNVMGKQTEKQFIIFKLDDKSYKVPTYGWRLKIIDFGRSTFRINNKLVLGDVFDDDNEAEGQYTKQILPCPSFDLARFACSFFEDLEEEERQKIFETDTGKLFKNWTISDDNKIDFMKIEGFSLYTEIAKKFRKKTPSNQIENLKIFKQFLI</sequence>
<dbReference type="Gene3D" id="1.10.510.10">
    <property type="entry name" value="Transferase(Phosphotransferase) domain 1"/>
    <property type="match status" value="1"/>
</dbReference>
<dbReference type="OrthoDB" id="41268at10239"/>
<dbReference type="PANTHER" id="PTHR24419">
    <property type="entry name" value="INTERLEUKIN-1 RECEPTOR-ASSOCIATED KINASE"/>
    <property type="match status" value="1"/>
</dbReference>
<dbReference type="SUPFAM" id="SSF56112">
    <property type="entry name" value="Protein kinase-like (PK-like)"/>
    <property type="match status" value="1"/>
</dbReference>
<keyword evidence="1" id="KW-0808">Transferase</keyword>
<name>A0A076FMH3_9VIRU</name>
<dbReference type="InterPro" id="IPR011009">
    <property type="entry name" value="Kinase-like_dom_sf"/>
</dbReference>
<dbReference type="Proteomes" id="UP000028667">
    <property type="component" value="Segment"/>
</dbReference>
<reference evidence="1 2" key="1">
    <citation type="journal article" date="2014" name="Virology">
        <title>Genome of brown tide virus (AaV), the little giant of the Megaviridae, elucidates NCLDV genome expansion and host-virus coevolution.</title>
        <authorList>
            <person name="Moniruzzaman M."/>
            <person name="LeCleir G.R."/>
            <person name="Brown C.M."/>
            <person name="Gobler C.J."/>
            <person name="Bidle K.D."/>
            <person name="Wilson W.H."/>
            <person name="Wilhelm S.W."/>
        </authorList>
    </citation>
    <scope>NUCLEOTIDE SEQUENCE [LARGE SCALE GENOMIC DNA]</scope>
    <source>
        <strain evidence="1">BtV-01</strain>
    </source>
</reference>
<proteinExistence type="predicted"/>
<protein>
    <submittedName>
        <fullName evidence="1">Putative serine threonine protein kinase haspin</fullName>
    </submittedName>
</protein>
<dbReference type="EMBL" id="KJ645900">
    <property type="protein sequence ID" value="AII17108.1"/>
    <property type="molecule type" value="Genomic_DNA"/>
</dbReference>
<dbReference type="GO" id="GO:0035556">
    <property type="term" value="P:intracellular signal transduction"/>
    <property type="evidence" value="ECO:0007669"/>
    <property type="project" value="TreeGrafter"/>
</dbReference>
<gene>
    <name evidence="1" type="ORF">AaV_190</name>
</gene>
<organism evidence="1 2">
    <name type="scientific">Aureococcus anophagefferens virus</name>
    <dbReference type="NCBI Taxonomy" id="1474867"/>
    <lineage>
        <taxon>Viruses</taxon>
        <taxon>Varidnaviria</taxon>
        <taxon>Bamfordvirae</taxon>
        <taxon>Nucleocytoviricota</taxon>
        <taxon>Megaviricetes</taxon>
        <taxon>Imitervirales</taxon>
        <taxon>Schizomimiviridae</taxon>
        <taxon>Kratosvirus</taxon>
        <taxon>Kratosvirus quantuckense</taxon>
    </lineage>
</organism>
<keyword evidence="1" id="KW-0418">Kinase</keyword>
<dbReference type="GO" id="GO:0072354">
    <property type="term" value="F:histone H3T3 kinase activity"/>
    <property type="evidence" value="ECO:0007669"/>
    <property type="project" value="TreeGrafter"/>
</dbReference>
<accession>A0A076FMH3</accession>
<dbReference type="KEGG" id="vg:20041571"/>
<dbReference type="RefSeq" id="YP_009052264.1">
    <property type="nucleotide sequence ID" value="NC_024697.1"/>
</dbReference>
<evidence type="ECO:0000313" key="1">
    <source>
        <dbReference type="EMBL" id="AII17108.1"/>
    </source>
</evidence>
<evidence type="ECO:0000313" key="2">
    <source>
        <dbReference type="Proteomes" id="UP000028667"/>
    </source>
</evidence>
<dbReference type="GeneID" id="20041571"/>
<dbReference type="PANTHER" id="PTHR24419:SF18">
    <property type="entry name" value="SERINE_THREONINE-PROTEIN KINASE HASPIN"/>
    <property type="match status" value="1"/>
</dbReference>
<keyword evidence="2" id="KW-1185">Reference proteome</keyword>